<dbReference type="InterPro" id="IPR002539">
    <property type="entry name" value="MaoC-like_dom"/>
</dbReference>
<reference evidence="3 4" key="1">
    <citation type="submission" date="2016-10" db="EMBL/GenBank/DDBJ databases">
        <authorList>
            <person name="de Groot N.N."/>
        </authorList>
    </citation>
    <scope>NUCLEOTIDE SEQUENCE [LARGE SCALE GENOMIC DNA]</scope>
    <source>
        <strain evidence="4">P4-7,KCTC 19426,CECT 7604</strain>
    </source>
</reference>
<gene>
    <name evidence="3" type="ORF">SAMN04515671_3102</name>
</gene>
<dbReference type="SUPFAM" id="SSF54637">
    <property type="entry name" value="Thioesterase/thiol ester dehydrase-isomerase"/>
    <property type="match status" value="1"/>
</dbReference>
<dbReference type="EMBL" id="LT629710">
    <property type="protein sequence ID" value="SDP16913.1"/>
    <property type="molecule type" value="Genomic_DNA"/>
</dbReference>
<accession>A0A1H0QHQ3</accession>
<dbReference type="AlphaFoldDB" id="A0A1H0QHQ3"/>
<dbReference type="CDD" id="cd03450">
    <property type="entry name" value="NodN"/>
    <property type="match status" value="1"/>
</dbReference>
<dbReference type="InterPro" id="IPR029069">
    <property type="entry name" value="HotDog_dom_sf"/>
</dbReference>
<evidence type="ECO:0000313" key="3">
    <source>
        <dbReference type="EMBL" id="SDP16913.1"/>
    </source>
</evidence>
<sequence>MRTFSSAEELLGAVGETLGPGEPYLVSQDRIQAFADATDDHQWIHLDEARAAAGPFGTRIAHGFLTLSLLPVLMSGLYRLEGVRMAVNYGLNKVRFPAPLPSGSSVRASAVISEVIPVAPDVLQVVMTVSIRGDGAAKPCCVAESVARISFGATAVIP</sequence>
<dbReference type="STRING" id="1090615.SAMN04515671_3102"/>
<feature type="domain" description="MaoC-like" evidence="2">
    <location>
        <begin position="13"/>
        <end position="122"/>
    </location>
</feature>
<protein>
    <submittedName>
        <fullName evidence="3">Acyl dehydratase</fullName>
    </submittedName>
</protein>
<keyword evidence="4" id="KW-1185">Reference proteome</keyword>
<name>A0A1H0QHQ3_9ACTN</name>
<proteinExistence type="inferred from homology"/>
<dbReference type="PANTHER" id="PTHR42993:SF1">
    <property type="entry name" value="MAOC-LIKE DEHYDRATASE DOMAIN-CONTAINING PROTEIN"/>
    <property type="match status" value="1"/>
</dbReference>
<dbReference type="OrthoDB" id="9801735at2"/>
<dbReference type="InterPro" id="IPR039375">
    <property type="entry name" value="NodN-like"/>
</dbReference>
<dbReference type="RefSeq" id="WP_090477290.1">
    <property type="nucleotide sequence ID" value="NZ_LT629710.1"/>
</dbReference>
<dbReference type="Proteomes" id="UP000198741">
    <property type="component" value="Chromosome I"/>
</dbReference>
<comment type="similarity">
    <text evidence="1">Belongs to the enoyl-CoA hydratase/isomerase family.</text>
</comment>
<evidence type="ECO:0000313" key="4">
    <source>
        <dbReference type="Proteomes" id="UP000198741"/>
    </source>
</evidence>
<dbReference type="Gene3D" id="3.10.129.10">
    <property type="entry name" value="Hotdog Thioesterase"/>
    <property type="match status" value="1"/>
</dbReference>
<evidence type="ECO:0000259" key="2">
    <source>
        <dbReference type="Pfam" id="PF01575"/>
    </source>
</evidence>
<dbReference type="PANTHER" id="PTHR42993">
    <property type="entry name" value="MAOC-LIKE DEHYDRATASE DOMAIN-CONTAINING PROTEIN"/>
    <property type="match status" value="1"/>
</dbReference>
<dbReference type="Pfam" id="PF01575">
    <property type="entry name" value="MaoC_dehydratas"/>
    <property type="match status" value="1"/>
</dbReference>
<organism evidence="3 4">
    <name type="scientific">Nakamurella panacisegetis</name>
    <dbReference type="NCBI Taxonomy" id="1090615"/>
    <lineage>
        <taxon>Bacteria</taxon>
        <taxon>Bacillati</taxon>
        <taxon>Actinomycetota</taxon>
        <taxon>Actinomycetes</taxon>
        <taxon>Nakamurellales</taxon>
        <taxon>Nakamurellaceae</taxon>
        <taxon>Nakamurella</taxon>
    </lineage>
</organism>
<evidence type="ECO:0000256" key="1">
    <source>
        <dbReference type="ARBA" id="ARBA00005254"/>
    </source>
</evidence>